<protein>
    <submittedName>
        <fullName evidence="1">Uncharacterized protein</fullName>
    </submittedName>
</protein>
<dbReference type="OrthoDB" id="10497873at2759"/>
<proteinExistence type="predicted"/>
<evidence type="ECO:0000313" key="1">
    <source>
        <dbReference type="EMBL" id="PON70666.1"/>
    </source>
</evidence>
<keyword evidence="2" id="KW-1185">Reference proteome</keyword>
<reference evidence="2" key="1">
    <citation type="submission" date="2016-06" db="EMBL/GenBank/DDBJ databases">
        <title>Parallel loss of symbiosis genes in relatives of nitrogen-fixing non-legume Parasponia.</title>
        <authorList>
            <person name="Van Velzen R."/>
            <person name="Holmer R."/>
            <person name="Bu F."/>
            <person name="Rutten L."/>
            <person name="Van Zeijl A."/>
            <person name="Liu W."/>
            <person name="Santuari L."/>
            <person name="Cao Q."/>
            <person name="Sharma T."/>
            <person name="Shen D."/>
            <person name="Roswanjaya Y."/>
            <person name="Wardhani T."/>
            <person name="Kalhor M.S."/>
            <person name="Jansen J."/>
            <person name="Van den Hoogen J."/>
            <person name="Gungor B."/>
            <person name="Hartog M."/>
            <person name="Hontelez J."/>
            <person name="Verver J."/>
            <person name="Yang W.-C."/>
            <person name="Schijlen E."/>
            <person name="Repin R."/>
            <person name="Schilthuizen M."/>
            <person name="Schranz E."/>
            <person name="Heidstra R."/>
            <person name="Miyata K."/>
            <person name="Fedorova E."/>
            <person name="Kohlen W."/>
            <person name="Bisseling T."/>
            <person name="Smit S."/>
            <person name="Geurts R."/>
        </authorList>
    </citation>
    <scope>NUCLEOTIDE SEQUENCE [LARGE SCALE GENOMIC DNA]</scope>
    <source>
        <strain evidence="2">cv. RG33-2</strain>
    </source>
</reference>
<gene>
    <name evidence="1" type="ORF">TorRG33x02_256020</name>
</gene>
<organism evidence="1 2">
    <name type="scientific">Trema orientale</name>
    <name type="common">Charcoal tree</name>
    <name type="synonym">Celtis orientalis</name>
    <dbReference type="NCBI Taxonomy" id="63057"/>
    <lineage>
        <taxon>Eukaryota</taxon>
        <taxon>Viridiplantae</taxon>
        <taxon>Streptophyta</taxon>
        <taxon>Embryophyta</taxon>
        <taxon>Tracheophyta</taxon>
        <taxon>Spermatophyta</taxon>
        <taxon>Magnoliopsida</taxon>
        <taxon>eudicotyledons</taxon>
        <taxon>Gunneridae</taxon>
        <taxon>Pentapetalae</taxon>
        <taxon>rosids</taxon>
        <taxon>fabids</taxon>
        <taxon>Rosales</taxon>
        <taxon>Cannabaceae</taxon>
        <taxon>Trema</taxon>
    </lineage>
</organism>
<sequence length="97" mass="11116">MKFLASQVEHNSLEDLSFSLKVDESVANEAIIKTLVGRFLAKKPVSNSLLRAVMGKVWRPKVGWKMQEVAPGYFIFRFTRRAKKSADMNTMPIWVQD</sequence>
<comment type="caution">
    <text evidence="1">The sequence shown here is derived from an EMBL/GenBank/DDBJ whole genome shotgun (WGS) entry which is preliminary data.</text>
</comment>
<dbReference type="AlphaFoldDB" id="A0A2P5DBI9"/>
<dbReference type="InParanoid" id="A0A2P5DBI9"/>
<dbReference type="EMBL" id="JXTC01000281">
    <property type="protein sequence ID" value="PON70666.1"/>
    <property type="molecule type" value="Genomic_DNA"/>
</dbReference>
<accession>A0A2P5DBI9</accession>
<evidence type="ECO:0000313" key="2">
    <source>
        <dbReference type="Proteomes" id="UP000237000"/>
    </source>
</evidence>
<name>A0A2P5DBI9_TREOI</name>
<dbReference type="Proteomes" id="UP000237000">
    <property type="component" value="Unassembled WGS sequence"/>
</dbReference>